<dbReference type="PANTHER" id="PTHR37273:SF1">
    <property type="entry name" value="ADL397C-AP"/>
    <property type="match status" value="1"/>
</dbReference>
<dbReference type="Proteomes" id="UP000242287">
    <property type="component" value="Unassembled WGS sequence"/>
</dbReference>
<evidence type="ECO:0000313" key="2">
    <source>
        <dbReference type="EMBL" id="PFH53791.1"/>
    </source>
</evidence>
<dbReference type="STRING" id="703135.A0A2A9NYZ4"/>
<gene>
    <name evidence="2" type="ORF">AMATHDRAFT_136815</name>
</gene>
<dbReference type="OrthoDB" id="2138282at2759"/>
<dbReference type="InterPro" id="IPR055343">
    <property type="entry name" value="CREG_beta-barrel"/>
</dbReference>
<dbReference type="EMBL" id="KZ301972">
    <property type="protein sequence ID" value="PFH53791.1"/>
    <property type="molecule type" value="Genomic_DNA"/>
</dbReference>
<organism evidence="2 3">
    <name type="scientific">Amanita thiersii Skay4041</name>
    <dbReference type="NCBI Taxonomy" id="703135"/>
    <lineage>
        <taxon>Eukaryota</taxon>
        <taxon>Fungi</taxon>
        <taxon>Dikarya</taxon>
        <taxon>Basidiomycota</taxon>
        <taxon>Agaricomycotina</taxon>
        <taxon>Agaricomycetes</taxon>
        <taxon>Agaricomycetidae</taxon>
        <taxon>Agaricales</taxon>
        <taxon>Pluteineae</taxon>
        <taxon>Amanitaceae</taxon>
        <taxon>Amanita</taxon>
    </lineage>
</organism>
<feature type="domain" description="CREG-like beta-barrel" evidence="1">
    <location>
        <begin position="1"/>
        <end position="163"/>
    </location>
</feature>
<evidence type="ECO:0000259" key="1">
    <source>
        <dbReference type="Pfam" id="PF13883"/>
    </source>
</evidence>
<proteinExistence type="predicted"/>
<keyword evidence="3" id="KW-1185">Reference proteome</keyword>
<feature type="non-terminal residue" evidence="2">
    <location>
        <position position="1"/>
    </location>
</feature>
<name>A0A2A9NYZ4_9AGAR</name>
<dbReference type="Gene3D" id="2.30.110.10">
    <property type="entry name" value="Electron Transport, Fmn-binding Protein, Chain A"/>
    <property type="match status" value="1"/>
</dbReference>
<evidence type="ECO:0000313" key="3">
    <source>
        <dbReference type="Proteomes" id="UP000242287"/>
    </source>
</evidence>
<dbReference type="PANTHER" id="PTHR37273">
    <property type="entry name" value="CHROMOSOME 8, WHOLE GENOME SHOTGUN SEQUENCE"/>
    <property type="match status" value="1"/>
</dbReference>
<dbReference type="AlphaFoldDB" id="A0A2A9NYZ4"/>
<dbReference type="Pfam" id="PF13883">
    <property type="entry name" value="CREG_beta-barrel"/>
    <property type="match status" value="1"/>
</dbReference>
<sequence>ARIARRLVDLSSNSIGMMGTVFPSDHPTLAGQPFTLQEYYASCHWNGSMTLLFLPISRHSQNILRSSNRTASISVSSESPAARSARVSLIGTVTVFDQVKSVPDVAHLQQCYLDKHPDAKWWLPDDDEAAHISYWAMFHPHTVYFVGGFGDKHYIGFIPLNLYQSATPDVYQAATPERGVAGRILIEQSIY</sequence>
<protein>
    <recommendedName>
        <fullName evidence="1">CREG-like beta-barrel domain-containing protein</fullName>
    </recommendedName>
</protein>
<reference evidence="2 3" key="1">
    <citation type="submission" date="2014-02" db="EMBL/GenBank/DDBJ databases">
        <title>Transposable element dynamics among asymbiotic and ectomycorrhizal Amanita fungi.</title>
        <authorList>
            <consortium name="DOE Joint Genome Institute"/>
            <person name="Hess J."/>
            <person name="Skrede I."/>
            <person name="Wolfe B."/>
            <person name="LaButti K."/>
            <person name="Ohm R.A."/>
            <person name="Grigoriev I.V."/>
            <person name="Pringle A."/>
        </authorList>
    </citation>
    <scope>NUCLEOTIDE SEQUENCE [LARGE SCALE GENOMIC DNA]</scope>
    <source>
        <strain evidence="2 3">SKay4041</strain>
    </source>
</reference>
<accession>A0A2A9NYZ4</accession>
<dbReference type="SUPFAM" id="SSF50475">
    <property type="entry name" value="FMN-binding split barrel"/>
    <property type="match status" value="1"/>
</dbReference>
<dbReference type="InterPro" id="IPR012349">
    <property type="entry name" value="Split_barrel_FMN-bd"/>
</dbReference>